<proteinExistence type="predicted"/>
<evidence type="ECO:0000313" key="2">
    <source>
        <dbReference type="Proteomes" id="UP000236731"/>
    </source>
</evidence>
<organism evidence="1 2">
    <name type="scientific">Sphingobacterium lactis</name>
    <dbReference type="NCBI Taxonomy" id="797291"/>
    <lineage>
        <taxon>Bacteria</taxon>
        <taxon>Pseudomonadati</taxon>
        <taxon>Bacteroidota</taxon>
        <taxon>Sphingobacteriia</taxon>
        <taxon>Sphingobacteriales</taxon>
        <taxon>Sphingobacteriaceae</taxon>
        <taxon>Sphingobacterium</taxon>
    </lineage>
</organism>
<sequence>MGLSDVWTLFEVNPRCKRGESVSIDTLSPRSQYALTTLACRTRYPENFKHFSAYYTADTMKKRVYIYLNRNRNGSMKRI</sequence>
<name>A0A1H6ADB4_9SPHI</name>
<dbReference type="EMBL" id="FNUT01000008">
    <property type="protein sequence ID" value="SEG46759.1"/>
    <property type="molecule type" value="Genomic_DNA"/>
</dbReference>
<evidence type="ECO:0000313" key="1">
    <source>
        <dbReference type="EMBL" id="SEG46759.1"/>
    </source>
</evidence>
<accession>A0A1H6ADB4</accession>
<dbReference type="AlphaFoldDB" id="A0A1H6ADB4"/>
<reference evidence="2" key="1">
    <citation type="submission" date="2016-10" db="EMBL/GenBank/DDBJ databases">
        <authorList>
            <person name="Varghese N."/>
            <person name="Submissions S."/>
        </authorList>
    </citation>
    <scope>NUCLEOTIDE SEQUENCE [LARGE SCALE GENOMIC DNA]</scope>
    <source>
        <strain evidence="2">DSM 22361</strain>
    </source>
</reference>
<gene>
    <name evidence="1" type="ORF">SAMN05421877_10898</name>
</gene>
<protein>
    <submittedName>
        <fullName evidence="1">Uncharacterized protein</fullName>
    </submittedName>
</protein>
<dbReference type="Proteomes" id="UP000236731">
    <property type="component" value="Unassembled WGS sequence"/>
</dbReference>
<keyword evidence="2" id="KW-1185">Reference proteome</keyword>